<dbReference type="RefSeq" id="WP_301197617.1">
    <property type="nucleotide sequence ID" value="NZ_JAPDPI010000002.1"/>
</dbReference>
<protein>
    <recommendedName>
        <fullName evidence="4">Porin</fullName>
    </recommendedName>
</protein>
<proteinExistence type="predicted"/>
<dbReference type="EMBL" id="JAPDPI010000002">
    <property type="protein sequence ID" value="MCW3804396.1"/>
    <property type="molecule type" value="Genomic_DNA"/>
</dbReference>
<evidence type="ECO:0000256" key="1">
    <source>
        <dbReference type="SAM" id="SignalP"/>
    </source>
</evidence>
<dbReference type="AlphaFoldDB" id="A0AAE3MAR4"/>
<accession>A0AAE3MAR4</accession>
<dbReference type="Gene3D" id="2.40.160.10">
    <property type="entry name" value="Porin"/>
    <property type="match status" value="1"/>
</dbReference>
<sequence length="390" mass="43575">MKRTLLFLSLCAIYSLSFAQPAGTNNQYDNSAQRLLNNNEKLSIGGYAEVHYNQPIGNSTKKNATLDVHRVVMLFGYQFNERTKFVSEIEYEHVSEVYIEQAFLQYKLNNSINLRAGLLLAPMGIINEYHEPNTFNGVERPLIDKYIAPTTWREIGIGFSGTYLPAKMRYQAYLMNGFNGYDGTGNFSGKNGLRKGRQKGAESYMSSPNLAIKVEYFGIKNLNVGLSGYFGKSQSTLYDAGIEDAIADSSVVNIAMVGADFRYSNKGFMAKGQFYYNSLSNTDEYNTYASSDLGKSMLGYYAEIGYNIFNLCSNTKSELIPFVRYEKYDTQNTMAKGFSRNGSNAATVVTSGLTWKITPKVAFKTDVQFITKDSDSRAHATFNGGFGLMF</sequence>
<comment type="caution">
    <text evidence="2">The sequence shown here is derived from an EMBL/GenBank/DDBJ whole genome shotgun (WGS) entry which is preliminary data.</text>
</comment>
<evidence type="ECO:0008006" key="4">
    <source>
        <dbReference type="Google" id="ProtNLM"/>
    </source>
</evidence>
<reference evidence="2" key="1">
    <citation type="submission" date="2022-10" db="EMBL/GenBank/DDBJ databases">
        <authorList>
            <person name="Yu W.X."/>
        </authorList>
    </citation>
    <scope>NUCLEOTIDE SEQUENCE</scope>
    <source>
        <strain evidence="2">D04</strain>
    </source>
</reference>
<keyword evidence="3" id="KW-1185">Reference proteome</keyword>
<dbReference type="InterPro" id="IPR023614">
    <property type="entry name" value="Porin_dom_sf"/>
</dbReference>
<feature type="signal peptide" evidence="1">
    <location>
        <begin position="1"/>
        <end position="19"/>
    </location>
</feature>
<feature type="chain" id="PRO_5041940061" description="Porin" evidence="1">
    <location>
        <begin position="20"/>
        <end position="390"/>
    </location>
</feature>
<evidence type="ECO:0000313" key="3">
    <source>
        <dbReference type="Proteomes" id="UP001207408"/>
    </source>
</evidence>
<evidence type="ECO:0000313" key="2">
    <source>
        <dbReference type="EMBL" id="MCW3804396.1"/>
    </source>
</evidence>
<gene>
    <name evidence="2" type="ORF">OM074_02100</name>
</gene>
<name>A0AAE3MAR4_9BACT</name>
<dbReference type="Proteomes" id="UP001207408">
    <property type="component" value="Unassembled WGS sequence"/>
</dbReference>
<keyword evidence="1" id="KW-0732">Signal</keyword>
<organism evidence="2 3">
    <name type="scientific">Plebeiibacterium marinum</name>
    <dbReference type="NCBI Taxonomy" id="2992111"/>
    <lineage>
        <taxon>Bacteria</taxon>
        <taxon>Pseudomonadati</taxon>
        <taxon>Bacteroidota</taxon>
        <taxon>Bacteroidia</taxon>
        <taxon>Marinilabiliales</taxon>
        <taxon>Marinilabiliaceae</taxon>
        <taxon>Plebeiibacterium</taxon>
    </lineage>
</organism>
<dbReference type="SUPFAM" id="SSF56935">
    <property type="entry name" value="Porins"/>
    <property type="match status" value="1"/>
</dbReference>